<evidence type="ECO:0000256" key="1">
    <source>
        <dbReference type="SAM" id="Phobius"/>
    </source>
</evidence>
<dbReference type="EMBL" id="JAEEAQ010001405">
    <property type="protein sequence ID" value="MBI0320334.1"/>
    <property type="molecule type" value="Genomic_DNA"/>
</dbReference>
<dbReference type="InterPro" id="IPR026442">
    <property type="entry name" value="IPTL_CTERM"/>
</dbReference>
<keyword evidence="1" id="KW-0812">Transmembrane</keyword>
<feature type="non-terminal residue" evidence="3">
    <location>
        <position position="1"/>
    </location>
</feature>
<dbReference type="NCBIfam" id="TIGR04174">
    <property type="entry name" value="IPTL_CTERM"/>
    <property type="match status" value="1"/>
</dbReference>
<evidence type="ECO:0000259" key="2">
    <source>
        <dbReference type="Pfam" id="PF18203"/>
    </source>
</evidence>
<keyword evidence="1" id="KW-0472">Membrane</keyword>
<name>A0ABS0RU08_9ACTN</name>
<protein>
    <submittedName>
        <fullName evidence="3">IPTL-CTERM sorting domain-containing protein</fullName>
    </submittedName>
</protein>
<proteinExistence type="predicted"/>
<feature type="transmembrane region" description="Helical" evidence="1">
    <location>
        <begin position="20"/>
        <end position="38"/>
    </location>
</feature>
<accession>A0ABS0RU08</accession>
<dbReference type="Pfam" id="PF18203">
    <property type="entry name" value="IPTL-CTERM"/>
    <property type="match status" value="1"/>
</dbReference>
<feature type="domain" description="IPTL-CTERM protein sorting" evidence="2">
    <location>
        <begin position="16"/>
        <end position="47"/>
    </location>
</feature>
<evidence type="ECO:0000313" key="3">
    <source>
        <dbReference type="EMBL" id="MBI0320334.1"/>
    </source>
</evidence>
<reference evidence="3 4" key="1">
    <citation type="submission" date="2020-12" db="EMBL/GenBank/DDBJ databases">
        <authorList>
            <person name="Kusuma A.B."/>
            <person name="Nouioui I."/>
            <person name="Goodfellow M."/>
        </authorList>
    </citation>
    <scope>NUCLEOTIDE SEQUENCE [LARGE SCALE GENOMIC DNA]</scope>
    <source>
        <strain evidence="3 4">DSM 41764</strain>
    </source>
</reference>
<comment type="caution">
    <text evidence="3">The sequence shown here is derived from an EMBL/GenBank/DDBJ whole genome shotgun (WGS) entry which is preliminary data.</text>
</comment>
<evidence type="ECO:0000313" key="4">
    <source>
        <dbReference type="Proteomes" id="UP000638849"/>
    </source>
</evidence>
<gene>
    <name evidence="3" type="ORF">JBF12_46810</name>
</gene>
<keyword evidence="4" id="KW-1185">Reference proteome</keyword>
<organism evidence="3 4">
    <name type="scientific">Streptomyces javensis</name>
    <dbReference type="NCBI Taxonomy" id="114698"/>
    <lineage>
        <taxon>Bacteria</taxon>
        <taxon>Bacillati</taxon>
        <taxon>Actinomycetota</taxon>
        <taxon>Actinomycetes</taxon>
        <taxon>Kitasatosporales</taxon>
        <taxon>Streptomycetaceae</taxon>
        <taxon>Streptomyces</taxon>
        <taxon>Streptomyces violaceusniger group</taxon>
    </lineage>
</organism>
<keyword evidence="1" id="KW-1133">Transmembrane helix</keyword>
<dbReference type="Proteomes" id="UP000638849">
    <property type="component" value="Unassembled WGS sequence"/>
</dbReference>
<sequence length="49" mass="5237">SASKSTRIESTPSEVAPIPTLSQWGLIVLSCLLGLLALRQSTTGQRRGR</sequence>